<sequence length="915" mass="101357">MESSECECEMRREARSAADADADAVLRSAANADAEMDSKCGECGCGNGLEARRMRMRKGTRNAADADAERDSKCGGCGCGRDSECGGWDAEKGSKCGGCGCGRETRNAADVDVERDSKCDGCGNGKGNRNAVDAESKRNSECGRYFESRRSMLRLYNAISPGERGIEIGQTGFAGKGCSSSRHRRFKVMGAGGSQRKRDDKGSKLVNGLTCSRRGILPGTKCLSVRRLEQTINQQPHLIQLPSAMAGQYDDPFAALINLMQLWPHDSTSELHKHIKVTGSAGFSITEPQHGPVKEIWLESMIDGKQATLAKFPPKYKGGLFVLWKADLMDSWGRTILFIEHVLEAAIQWYRSPNHDGSICHVLRVFLAQERIDTNHTPTKTPRHEWQKADRMDGTRLWLFSVSESAAIADVQHMIEMDRPASMKPFSPTAADVRKASALWTKLANRQMEDVERLGEEQAEIDRMIEDAPNSATPAASSRQSSQQMDMHVDPWDSPLPRVAKAEGKRKRLSEEPERAGKKRAQLYVGAREQAGGIPKERYLPSSFAYRRPSNKAGSSSKRRRNSCFLEDEEGEDNMGEVLIFCHWYDFEKDRYLSGLPSFYESPEEAIEVDFWTAFIPFISESIDAIGQGSSHMHLGLPKLGSTQSITSVQITGFYHSFLLASSVAIHGTSLIFAWDDCTIHAAGALYALKSIILKGIAQFGVYDIPRMMDTMIILGSLTKLTCLDLSQLTLDSFSQLRDIVTACHGLERLYLDAVMQHPAPSDPPNAEHQSSPWPPLRLLKIIYSTGWGRAHPQYTLNPFASVSPRSLSGKPHSDVCCTCSAHPYGSYLFTVWADIATIKAMYSFEHINLQHCSRLEVLTLSRCTPSILRRNALAIIDQVLSSHFCKFNISLLSHQIQIDALLAENRPQLAAVDV</sequence>
<dbReference type="OrthoDB" id="2788229at2759"/>
<accession>A0A165YJJ8</accession>
<keyword evidence="3" id="KW-1185">Reference proteome</keyword>
<dbReference type="AlphaFoldDB" id="A0A165YJJ8"/>
<dbReference type="EMBL" id="KV417696">
    <property type="protein sequence ID" value="KZP09626.1"/>
    <property type="molecule type" value="Genomic_DNA"/>
</dbReference>
<proteinExistence type="predicted"/>
<evidence type="ECO:0000256" key="1">
    <source>
        <dbReference type="SAM" id="MobiDB-lite"/>
    </source>
</evidence>
<organism evidence="2 3">
    <name type="scientific">Athelia psychrophila</name>
    <dbReference type="NCBI Taxonomy" id="1759441"/>
    <lineage>
        <taxon>Eukaryota</taxon>
        <taxon>Fungi</taxon>
        <taxon>Dikarya</taxon>
        <taxon>Basidiomycota</taxon>
        <taxon>Agaricomycotina</taxon>
        <taxon>Agaricomycetes</taxon>
        <taxon>Agaricomycetidae</taxon>
        <taxon>Atheliales</taxon>
        <taxon>Atheliaceae</taxon>
        <taxon>Athelia</taxon>
    </lineage>
</organism>
<reference evidence="2 3" key="1">
    <citation type="journal article" date="2016" name="Mol. Biol. Evol.">
        <title>Comparative Genomics of Early-Diverging Mushroom-Forming Fungi Provides Insights into the Origins of Lignocellulose Decay Capabilities.</title>
        <authorList>
            <person name="Nagy L.G."/>
            <person name="Riley R."/>
            <person name="Tritt A."/>
            <person name="Adam C."/>
            <person name="Daum C."/>
            <person name="Floudas D."/>
            <person name="Sun H."/>
            <person name="Yadav J.S."/>
            <person name="Pangilinan J."/>
            <person name="Larsson K.H."/>
            <person name="Matsuura K."/>
            <person name="Barry K."/>
            <person name="Labutti K."/>
            <person name="Kuo R."/>
            <person name="Ohm R.A."/>
            <person name="Bhattacharya S.S."/>
            <person name="Shirouzu T."/>
            <person name="Yoshinaga Y."/>
            <person name="Martin F.M."/>
            <person name="Grigoriev I.V."/>
            <person name="Hibbett D.S."/>
        </authorList>
    </citation>
    <scope>NUCLEOTIDE SEQUENCE [LARGE SCALE GENOMIC DNA]</scope>
    <source>
        <strain evidence="2 3">CBS 109695</strain>
    </source>
</reference>
<feature type="compositionally biased region" description="Polar residues" evidence="1">
    <location>
        <begin position="470"/>
        <end position="485"/>
    </location>
</feature>
<protein>
    <submittedName>
        <fullName evidence="2">Uncharacterized protein</fullName>
    </submittedName>
</protein>
<gene>
    <name evidence="2" type="ORF">FIBSPDRAFT_900380</name>
</gene>
<evidence type="ECO:0000313" key="2">
    <source>
        <dbReference type="EMBL" id="KZP09626.1"/>
    </source>
</evidence>
<dbReference type="Proteomes" id="UP000076532">
    <property type="component" value="Unassembled WGS sequence"/>
</dbReference>
<name>A0A165YJJ8_9AGAM</name>
<feature type="region of interest" description="Disordered" evidence="1">
    <location>
        <begin position="467"/>
        <end position="519"/>
    </location>
</feature>
<evidence type="ECO:0000313" key="3">
    <source>
        <dbReference type="Proteomes" id="UP000076532"/>
    </source>
</evidence>